<sequence>MRHCILYTYIKYIFNLIIYVLLVYILFNLIIYVLLVQHNE</sequence>
<organism evidence="2">
    <name type="scientific">viral metagenome</name>
    <dbReference type="NCBI Taxonomy" id="1070528"/>
    <lineage>
        <taxon>unclassified sequences</taxon>
        <taxon>metagenomes</taxon>
        <taxon>organismal metagenomes</taxon>
    </lineage>
</organism>
<dbReference type="EMBL" id="MN740068">
    <property type="protein sequence ID" value="QHT86446.1"/>
    <property type="molecule type" value="Genomic_DNA"/>
</dbReference>
<accession>A0A6C0I267</accession>
<protein>
    <submittedName>
        <fullName evidence="2">Uncharacterized protein</fullName>
    </submittedName>
</protein>
<keyword evidence="1" id="KW-0812">Transmembrane</keyword>
<evidence type="ECO:0000256" key="1">
    <source>
        <dbReference type="SAM" id="Phobius"/>
    </source>
</evidence>
<keyword evidence="1" id="KW-0472">Membrane</keyword>
<evidence type="ECO:0000313" key="2">
    <source>
        <dbReference type="EMBL" id="QHT86446.1"/>
    </source>
</evidence>
<keyword evidence="1" id="KW-1133">Transmembrane helix</keyword>
<reference evidence="2" key="1">
    <citation type="journal article" date="2020" name="Nature">
        <title>Giant virus diversity and host interactions through global metagenomics.</title>
        <authorList>
            <person name="Schulz F."/>
            <person name="Roux S."/>
            <person name="Paez-Espino D."/>
            <person name="Jungbluth S."/>
            <person name="Walsh D.A."/>
            <person name="Denef V.J."/>
            <person name="McMahon K.D."/>
            <person name="Konstantinidis K.T."/>
            <person name="Eloe-Fadrosh E.A."/>
            <person name="Kyrpides N.C."/>
            <person name="Woyke T."/>
        </authorList>
    </citation>
    <scope>NUCLEOTIDE SEQUENCE</scope>
    <source>
        <strain evidence="2">GVMAG-M-3300023184-186</strain>
    </source>
</reference>
<feature type="transmembrane region" description="Helical" evidence="1">
    <location>
        <begin position="12"/>
        <end position="35"/>
    </location>
</feature>
<dbReference type="AlphaFoldDB" id="A0A6C0I267"/>
<name>A0A6C0I267_9ZZZZ</name>
<proteinExistence type="predicted"/>